<dbReference type="Proteomes" id="UP001237642">
    <property type="component" value="Unassembled WGS sequence"/>
</dbReference>
<dbReference type="PROSITE" id="PS50966">
    <property type="entry name" value="ZF_SWIM"/>
    <property type="match status" value="1"/>
</dbReference>
<keyword evidence="1" id="KW-0863">Zinc-finger</keyword>
<keyword evidence="1" id="KW-0479">Metal-binding</keyword>
<sequence length="216" mass="25296">MRSNAIYNLSVADDEQEYYHESGTDESEDNEINNEEQDDSDHSTDNDEEHGEHIPTAPWFATEDINVSLVAQRRTQTLCDLENGQIYCNKSRELFETVEQNKVIPYNEQRGVFEVITAQYRTKNGSWKGVNMHNVDLCRGLCSCEKWSRYHFSCSHIVAGCLTCNLDWKHYIDAYHNLSTLCEMWKYEFNPMSNQAYWMFPLANNWETYGNLIVDE</sequence>
<organism evidence="4 5">
    <name type="scientific">Heracleum sosnowskyi</name>
    <dbReference type="NCBI Taxonomy" id="360622"/>
    <lineage>
        <taxon>Eukaryota</taxon>
        <taxon>Viridiplantae</taxon>
        <taxon>Streptophyta</taxon>
        <taxon>Embryophyta</taxon>
        <taxon>Tracheophyta</taxon>
        <taxon>Spermatophyta</taxon>
        <taxon>Magnoliopsida</taxon>
        <taxon>eudicotyledons</taxon>
        <taxon>Gunneridae</taxon>
        <taxon>Pentapetalae</taxon>
        <taxon>asterids</taxon>
        <taxon>campanulids</taxon>
        <taxon>Apiales</taxon>
        <taxon>Apiaceae</taxon>
        <taxon>Apioideae</taxon>
        <taxon>apioid superclade</taxon>
        <taxon>Tordylieae</taxon>
        <taxon>Tordyliinae</taxon>
        <taxon>Heracleum</taxon>
    </lineage>
</organism>
<comment type="caution">
    <text evidence="4">The sequence shown here is derived from an EMBL/GenBank/DDBJ whole genome shotgun (WGS) entry which is preliminary data.</text>
</comment>
<feature type="domain" description="SWIM-type" evidence="3">
    <location>
        <begin position="133"/>
        <end position="165"/>
    </location>
</feature>
<keyword evidence="1" id="KW-0862">Zinc</keyword>
<feature type="region of interest" description="Disordered" evidence="2">
    <location>
        <begin position="1"/>
        <end position="56"/>
    </location>
</feature>
<evidence type="ECO:0000259" key="3">
    <source>
        <dbReference type="PROSITE" id="PS50966"/>
    </source>
</evidence>
<evidence type="ECO:0000313" key="4">
    <source>
        <dbReference type="EMBL" id="KAK1386679.1"/>
    </source>
</evidence>
<dbReference type="AlphaFoldDB" id="A0AAD8IIT1"/>
<reference evidence="4" key="1">
    <citation type="submission" date="2023-02" db="EMBL/GenBank/DDBJ databases">
        <title>Genome of toxic invasive species Heracleum sosnowskyi carries increased number of genes despite the absence of recent whole-genome duplications.</title>
        <authorList>
            <person name="Schelkunov M."/>
            <person name="Shtratnikova V."/>
            <person name="Makarenko M."/>
            <person name="Klepikova A."/>
            <person name="Omelchenko D."/>
            <person name="Novikova G."/>
            <person name="Obukhova E."/>
            <person name="Bogdanov V."/>
            <person name="Penin A."/>
            <person name="Logacheva M."/>
        </authorList>
    </citation>
    <scope>NUCLEOTIDE SEQUENCE</scope>
    <source>
        <strain evidence="4">Hsosn_3</strain>
        <tissue evidence="4">Leaf</tissue>
    </source>
</reference>
<dbReference type="GO" id="GO:0008270">
    <property type="term" value="F:zinc ion binding"/>
    <property type="evidence" value="ECO:0007669"/>
    <property type="project" value="UniProtKB-KW"/>
</dbReference>
<proteinExistence type="predicted"/>
<feature type="compositionally biased region" description="Basic and acidic residues" evidence="2">
    <location>
        <begin position="40"/>
        <end position="53"/>
    </location>
</feature>
<feature type="compositionally biased region" description="Acidic residues" evidence="2">
    <location>
        <begin position="24"/>
        <end position="39"/>
    </location>
</feature>
<evidence type="ECO:0000313" key="5">
    <source>
        <dbReference type="Proteomes" id="UP001237642"/>
    </source>
</evidence>
<reference evidence="4" key="2">
    <citation type="submission" date="2023-05" db="EMBL/GenBank/DDBJ databases">
        <authorList>
            <person name="Schelkunov M.I."/>
        </authorList>
    </citation>
    <scope>NUCLEOTIDE SEQUENCE</scope>
    <source>
        <strain evidence="4">Hsosn_3</strain>
        <tissue evidence="4">Leaf</tissue>
    </source>
</reference>
<name>A0AAD8IIT1_9APIA</name>
<keyword evidence="5" id="KW-1185">Reference proteome</keyword>
<dbReference type="InterPro" id="IPR007527">
    <property type="entry name" value="Znf_SWIM"/>
</dbReference>
<dbReference type="EMBL" id="JAUIZM010000004">
    <property type="protein sequence ID" value="KAK1386679.1"/>
    <property type="molecule type" value="Genomic_DNA"/>
</dbReference>
<gene>
    <name evidence="4" type="ORF">POM88_014857</name>
</gene>
<accession>A0AAD8IIT1</accession>
<protein>
    <recommendedName>
        <fullName evidence="3">SWIM-type domain-containing protein</fullName>
    </recommendedName>
</protein>
<evidence type="ECO:0000256" key="2">
    <source>
        <dbReference type="SAM" id="MobiDB-lite"/>
    </source>
</evidence>
<evidence type="ECO:0000256" key="1">
    <source>
        <dbReference type="PROSITE-ProRule" id="PRU00325"/>
    </source>
</evidence>